<dbReference type="Pfam" id="PF17919">
    <property type="entry name" value="RT_RNaseH_2"/>
    <property type="match status" value="1"/>
</dbReference>
<dbReference type="Gene3D" id="3.10.20.370">
    <property type="match status" value="1"/>
</dbReference>
<feature type="compositionally biased region" description="Basic residues" evidence="5">
    <location>
        <begin position="245"/>
        <end position="261"/>
    </location>
</feature>
<feature type="compositionally biased region" description="Polar residues" evidence="5">
    <location>
        <begin position="1282"/>
        <end position="1295"/>
    </location>
</feature>
<dbReference type="FunFam" id="3.30.70.270:FF:000026">
    <property type="entry name" value="Transposon Ty3-G Gag-Pol polyprotein"/>
    <property type="match status" value="1"/>
</dbReference>
<dbReference type="Pfam" id="PF00078">
    <property type="entry name" value="RVT_1"/>
    <property type="match status" value="1"/>
</dbReference>
<evidence type="ECO:0000256" key="3">
    <source>
        <dbReference type="ARBA" id="ARBA00023125"/>
    </source>
</evidence>
<dbReference type="InterPro" id="IPR021109">
    <property type="entry name" value="Peptidase_aspartic_dom_sf"/>
</dbReference>
<feature type="region of interest" description="Disordered" evidence="5">
    <location>
        <begin position="1276"/>
        <end position="1326"/>
    </location>
</feature>
<keyword evidence="3" id="KW-0238">DNA-binding</keyword>
<dbReference type="InterPro" id="IPR041577">
    <property type="entry name" value="RT_RNaseH_2"/>
</dbReference>
<proteinExistence type="predicted"/>
<dbReference type="FunFam" id="3.10.20.370:FF:000001">
    <property type="entry name" value="Retrovirus-related Pol polyprotein from transposon 17.6-like protein"/>
    <property type="match status" value="1"/>
</dbReference>
<evidence type="ECO:0000313" key="9">
    <source>
        <dbReference type="EnsemblMetazoa" id="XP_038058821.1"/>
    </source>
</evidence>
<dbReference type="InterPro" id="IPR001584">
    <property type="entry name" value="Integrase_cat-core"/>
</dbReference>
<keyword evidence="2" id="KW-0064">Aspartyl protease</keyword>
<evidence type="ECO:0000256" key="2">
    <source>
        <dbReference type="ARBA" id="ARBA00022750"/>
    </source>
</evidence>
<feature type="region of interest" description="Disordered" evidence="5">
    <location>
        <begin position="230"/>
        <end position="267"/>
    </location>
</feature>
<dbReference type="Gene3D" id="3.30.420.10">
    <property type="entry name" value="Ribonuclease H-like superfamily/Ribonuclease H"/>
    <property type="match status" value="1"/>
</dbReference>
<dbReference type="Gene3D" id="1.10.340.70">
    <property type="match status" value="1"/>
</dbReference>
<dbReference type="SMART" id="SM00343">
    <property type="entry name" value="ZnF_C2HC"/>
    <property type="match status" value="2"/>
</dbReference>
<evidence type="ECO:0008006" key="11">
    <source>
        <dbReference type="Google" id="ProtNLM"/>
    </source>
</evidence>
<evidence type="ECO:0000259" key="7">
    <source>
        <dbReference type="PROSITE" id="PS50878"/>
    </source>
</evidence>
<dbReference type="InterPro" id="IPR041588">
    <property type="entry name" value="Integrase_H2C2"/>
</dbReference>
<dbReference type="OMA" id="ISTGWPR"/>
<dbReference type="RefSeq" id="XP_038058821.1">
    <property type="nucleotide sequence ID" value="XM_038202893.1"/>
</dbReference>
<dbReference type="GeneID" id="119730107"/>
<dbReference type="FunFam" id="1.10.340.70:FF:000003">
    <property type="entry name" value="Protein CBG25708"/>
    <property type="match status" value="1"/>
</dbReference>
<dbReference type="SUPFAM" id="SSF56672">
    <property type="entry name" value="DNA/RNA polymerases"/>
    <property type="match status" value="1"/>
</dbReference>
<dbReference type="OrthoDB" id="775972at2759"/>
<dbReference type="CDD" id="cd09274">
    <property type="entry name" value="RNase_HI_RT_Ty3"/>
    <property type="match status" value="1"/>
</dbReference>
<evidence type="ECO:0000259" key="6">
    <source>
        <dbReference type="PROSITE" id="PS50158"/>
    </source>
</evidence>
<dbReference type="SUPFAM" id="SSF57756">
    <property type="entry name" value="Retrovirus zinc finger-like domains"/>
    <property type="match status" value="1"/>
</dbReference>
<feature type="compositionally biased region" description="Basic and acidic residues" evidence="5">
    <location>
        <begin position="1308"/>
        <end position="1326"/>
    </location>
</feature>
<dbReference type="GO" id="GO:0003677">
    <property type="term" value="F:DNA binding"/>
    <property type="evidence" value="ECO:0007669"/>
    <property type="project" value="UniProtKB-KW"/>
</dbReference>
<keyword evidence="1" id="KW-0645">Protease</keyword>
<dbReference type="Gene3D" id="4.10.60.10">
    <property type="entry name" value="Zinc finger, CCHC-type"/>
    <property type="match status" value="1"/>
</dbReference>
<dbReference type="FunFam" id="3.30.420.10:FF:000063">
    <property type="entry name" value="Retrovirus-related Pol polyprotein from transposon 297-like Protein"/>
    <property type="match status" value="1"/>
</dbReference>
<accession>A0A914A5Z3</accession>
<dbReference type="Proteomes" id="UP000887568">
    <property type="component" value="Unplaced"/>
</dbReference>
<dbReference type="Gene3D" id="3.30.70.270">
    <property type="match status" value="2"/>
</dbReference>
<dbReference type="CDD" id="cd01647">
    <property type="entry name" value="RT_LTR"/>
    <property type="match status" value="1"/>
</dbReference>
<dbReference type="PROSITE" id="PS50158">
    <property type="entry name" value="ZF_CCHC"/>
    <property type="match status" value="1"/>
</dbReference>
<dbReference type="InterPro" id="IPR050951">
    <property type="entry name" value="Retrovirus_Pol_polyprotein"/>
</dbReference>
<dbReference type="Pfam" id="PF17921">
    <property type="entry name" value="Integrase_H2C2"/>
    <property type="match status" value="1"/>
</dbReference>
<dbReference type="InterPro" id="IPR012337">
    <property type="entry name" value="RNaseH-like_sf"/>
</dbReference>
<dbReference type="InterPro" id="IPR036875">
    <property type="entry name" value="Znf_CCHC_sf"/>
</dbReference>
<feature type="domain" description="Integrase catalytic" evidence="8">
    <location>
        <begin position="1014"/>
        <end position="1166"/>
    </location>
</feature>
<dbReference type="PANTHER" id="PTHR37984:SF14">
    <property type="entry name" value="RIBONUCLEASE H"/>
    <property type="match status" value="1"/>
</dbReference>
<dbReference type="InterPro" id="IPR001878">
    <property type="entry name" value="Znf_CCHC"/>
</dbReference>
<dbReference type="SUPFAM" id="SSF50630">
    <property type="entry name" value="Acid proteases"/>
    <property type="match status" value="1"/>
</dbReference>
<dbReference type="InterPro" id="IPR043128">
    <property type="entry name" value="Rev_trsase/Diguanyl_cyclase"/>
</dbReference>
<dbReference type="InterPro" id="IPR043502">
    <property type="entry name" value="DNA/RNA_pol_sf"/>
</dbReference>
<dbReference type="PROSITE" id="PS50878">
    <property type="entry name" value="RT_POL"/>
    <property type="match status" value="1"/>
</dbReference>
<dbReference type="Gene3D" id="2.40.70.10">
    <property type="entry name" value="Acid Proteases"/>
    <property type="match status" value="1"/>
</dbReference>
<reference evidence="9" key="1">
    <citation type="submission" date="2022-11" db="UniProtKB">
        <authorList>
            <consortium name="EnsemblMetazoa"/>
        </authorList>
    </citation>
    <scope>IDENTIFICATION</scope>
</reference>
<dbReference type="InterPro" id="IPR000477">
    <property type="entry name" value="RT_dom"/>
</dbReference>
<evidence type="ECO:0000313" key="10">
    <source>
        <dbReference type="Proteomes" id="UP000887568"/>
    </source>
</evidence>
<feature type="domain" description="CCHC-type" evidence="6">
    <location>
        <begin position="199"/>
        <end position="212"/>
    </location>
</feature>
<dbReference type="GO" id="GO:0008270">
    <property type="term" value="F:zinc ion binding"/>
    <property type="evidence" value="ECO:0007669"/>
    <property type="project" value="UniProtKB-KW"/>
</dbReference>
<dbReference type="PROSITE" id="PS50994">
    <property type="entry name" value="INTEGRASE"/>
    <property type="match status" value="1"/>
</dbReference>
<evidence type="ECO:0000256" key="5">
    <source>
        <dbReference type="SAM" id="MobiDB-lite"/>
    </source>
</evidence>
<dbReference type="EnsemblMetazoa" id="XM_038202893.1">
    <property type="protein sequence ID" value="XP_038058821.1"/>
    <property type="gene ID" value="LOC119730107"/>
</dbReference>
<dbReference type="GO" id="GO:0015074">
    <property type="term" value="P:DNA integration"/>
    <property type="evidence" value="ECO:0007669"/>
    <property type="project" value="InterPro"/>
</dbReference>
<keyword evidence="2" id="KW-0378">Hydrolase</keyword>
<keyword evidence="4" id="KW-0863">Zinc-finger</keyword>
<dbReference type="Pfam" id="PF00665">
    <property type="entry name" value="rve"/>
    <property type="match status" value="1"/>
</dbReference>
<evidence type="ECO:0000256" key="4">
    <source>
        <dbReference type="PROSITE-ProRule" id="PRU00047"/>
    </source>
</evidence>
<dbReference type="InterPro" id="IPR036397">
    <property type="entry name" value="RNaseH_sf"/>
</dbReference>
<organism evidence="9 10">
    <name type="scientific">Patiria miniata</name>
    <name type="common">Bat star</name>
    <name type="synonym">Asterina miniata</name>
    <dbReference type="NCBI Taxonomy" id="46514"/>
    <lineage>
        <taxon>Eukaryota</taxon>
        <taxon>Metazoa</taxon>
        <taxon>Echinodermata</taxon>
        <taxon>Eleutherozoa</taxon>
        <taxon>Asterozoa</taxon>
        <taxon>Asteroidea</taxon>
        <taxon>Valvatacea</taxon>
        <taxon>Valvatida</taxon>
        <taxon>Asterinidae</taxon>
        <taxon>Patiria</taxon>
    </lineage>
</organism>
<dbReference type="GO" id="GO:0006508">
    <property type="term" value="P:proteolysis"/>
    <property type="evidence" value="ECO:0007669"/>
    <property type="project" value="UniProtKB-KW"/>
</dbReference>
<dbReference type="GO" id="GO:0004190">
    <property type="term" value="F:aspartic-type endopeptidase activity"/>
    <property type="evidence" value="ECO:0007669"/>
    <property type="project" value="UniProtKB-KW"/>
</dbReference>
<feature type="domain" description="Reverse transcriptase" evidence="7">
    <location>
        <begin position="467"/>
        <end position="645"/>
    </location>
</feature>
<keyword evidence="10" id="KW-1185">Reference proteome</keyword>
<evidence type="ECO:0000259" key="8">
    <source>
        <dbReference type="PROSITE" id="PS50994"/>
    </source>
</evidence>
<evidence type="ECO:0000256" key="1">
    <source>
        <dbReference type="ARBA" id="ARBA00022670"/>
    </source>
</evidence>
<protein>
    <recommendedName>
        <fullName evidence="11">Endonuclease</fullName>
    </recommendedName>
</protein>
<dbReference type="PANTHER" id="PTHR37984">
    <property type="entry name" value="PROTEIN CBG26694"/>
    <property type="match status" value="1"/>
</dbReference>
<dbReference type="Gene3D" id="3.10.10.10">
    <property type="entry name" value="HIV Type 1 Reverse Transcriptase, subunit A, domain 1"/>
    <property type="match status" value="1"/>
</dbReference>
<sequence length="1326" mass="148977">MAGSLIGRIDPFDRTEEDWPTYIERLDQYFAANAITDDRKVPAFISLIGPKTYGLLKNLIAPEKPSTKSYTELVDVLRKHLAPKPLVIAERFRFHKRDQREGESVTAYLAELRRLTEYCEFGSYLNDALRDRLVCGLRAGNITKRLLAEAKLTLKKAIEIATAMEAAAKDAVEFQQQLKPETSVHKFAAKPQPTSTSTCYRCGKSGHSPNQCHFKDATCHGCNKKGHIRPVCRSSTSPQQASRPRNSRKGRPQGGKVKAKPMKSVEEASSDDDITYVGRLRVNNLDHRKDSTIWLTPSINGTNIRMELDTGSAVSVISKADYQRHFANSKLESTPVKLQTYTGEKVSPVGCLQVDICYQEQRHTGLLYVVQRGGPALFGRDWLAHFKLDWPSIFAISSEHPPVNMEAKLQALLDSYPELFKDEIGELTDIRAKLTLKDNAHPVFLKARQVPYALRPQVEAELAKLQQQNIISPVETSEWATPIVPVPKKNGGVRICGDFKVTVNANLHVDHYPLPKIDDVFATLAGGQHFSKLDLKQAYLHMVMDEESSKLLTLNTHKGLFKMNRLAFGVASAPAIWQRTMEQIIQGIPGVQCILDDMLITGRDNTEHLRNLEKVLSVLRDRGLRLNKSKCEFFKSKVVFCGHEIDARGLHKTQDKINAVKNAPRPTNVGQVRSFLGLINYYHRFLPNLSTVLHPLHQLLEKNHKWAWSTECETAFEQAKTLITSEEVLTHYDPKLPVKLACDASPYGLGSVMSHVMPDNTERPIAYASRTLSSAERNYSQIDKEALALVWGVKKFNNYLCGRKFTLVTDHQPLTSIFHPAKSIPATTASRMVRYAVFLASYDYEIEYKSTTKHCKADGLSRMPLPEVRVEHTDPDDILHLSQFDTLPVTSAQIRKETARDVVLAKAYEYTMKGWPHSHDSELNPFHARRHELSVHNGCLMWGLRVVVPAKLRDKVLIELHEGHLGVVKMKTLARGYMWWPGIDSDIEKLAKGCSGCQLVQHNPKSAPLHTWEWPMSPWQRIHIDYAGPFLGQMFLIVVDAHSKWPEVVSTKSSDSSHTIDILRAIFARNGVPEQLVSDNAPQFTSDEFQMFLKRNGVKHITSAPYHPATNGLAERFVQTFKQAMKSMTGEKGTTSAKLASFLLAYRNAPHSTTGQSPATLFMGRNLRSRLDILKPNIRNHVSSKQVDQATSHKSASVTREFHIGQTVSVRDYRGKQKWIPGVIHARSGPLSYQVCVGPNMIWRRHVDQLIDSDTGKPPDLNTPHDAVPEILVPDPVIPASLTATPEQAVPSETLTPAEPPLPASPKVVERRYPSRNRKPPDKLNL</sequence>
<feature type="compositionally biased region" description="Polar residues" evidence="5">
    <location>
        <begin position="233"/>
        <end position="244"/>
    </location>
</feature>
<name>A0A914A5Z3_PATMI</name>
<keyword evidence="4" id="KW-0479">Metal-binding</keyword>
<keyword evidence="4" id="KW-0862">Zinc</keyword>
<dbReference type="SUPFAM" id="SSF53098">
    <property type="entry name" value="Ribonuclease H-like"/>
    <property type="match status" value="1"/>
</dbReference>